<feature type="transmembrane region" description="Helical" evidence="6">
    <location>
        <begin position="35"/>
        <end position="53"/>
    </location>
</feature>
<feature type="transmembrane region" description="Helical" evidence="6">
    <location>
        <begin position="150"/>
        <end position="171"/>
    </location>
</feature>
<accession>A0AAV3ZM25</accession>
<feature type="region of interest" description="Disordered" evidence="5">
    <location>
        <begin position="236"/>
        <end position="255"/>
    </location>
</feature>
<gene>
    <name evidence="8" type="ORF">PoB_002214300</name>
</gene>
<evidence type="ECO:0000259" key="7">
    <source>
        <dbReference type="PROSITE" id="PS50262"/>
    </source>
</evidence>
<feature type="transmembrane region" description="Helical" evidence="6">
    <location>
        <begin position="267"/>
        <end position="287"/>
    </location>
</feature>
<dbReference type="PRINTS" id="PR00237">
    <property type="entry name" value="GPCRRHODOPSN"/>
</dbReference>
<dbReference type="EMBL" id="BLXT01002522">
    <property type="protein sequence ID" value="GFN95637.1"/>
    <property type="molecule type" value="Genomic_DNA"/>
</dbReference>
<evidence type="ECO:0000313" key="8">
    <source>
        <dbReference type="EMBL" id="GFN95637.1"/>
    </source>
</evidence>
<keyword evidence="8" id="KW-0675">Receptor</keyword>
<name>A0AAV3ZM25_9GAST</name>
<dbReference type="Gene3D" id="1.20.1070.10">
    <property type="entry name" value="Rhodopsin 7-helix transmembrane proteins"/>
    <property type="match status" value="1"/>
</dbReference>
<feature type="transmembrane region" description="Helical" evidence="6">
    <location>
        <begin position="307"/>
        <end position="333"/>
    </location>
</feature>
<evidence type="ECO:0000256" key="6">
    <source>
        <dbReference type="SAM" id="Phobius"/>
    </source>
</evidence>
<feature type="transmembrane region" description="Helical" evidence="6">
    <location>
        <begin position="73"/>
        <end position="92"/>
    </location>
</feature>
<dbReference type="InterPro" id="IPR019430">
    <property type="entry name" value="7TM_GPCR_serpentine_rcpt_Srx"/>
</dbReference>
<dbReference type="GO" id="GO:0004930">
    <property type="term" value="F:G protein-coupled receptor activity"/>
    <property type="evidence" value="ECO:0007669"/>
    <property type="project" value="InterPro"/>
</dbReference>
<dbReference type="Proteomes" id="UP000735302">
    <property type="component" value="Unassembled WGS sequence"/>
</dbReference>
<comment type="subcellular location">
    <subcellularLocation>
        <location evidence="1">Membrane</location>
    </subcellularLocation>
</comment>
<dbReference type="PROSITE" id="PS50262">
    <property type="entry name" value="G_PROTEIN_RECEP_F1_2"/>
    <property type="match status" value="1"/>
</dbReference>
<dbReference type="InterPro" id="IPR017452">
    <property type="entry name" value="GPCR_Rhodpsn_7TM"/>
</dbReference>
<protein>
    <submittedName>
        <fullName evidence="8">Chemosensory receptor c</fullName>
    </submittedName>
</protein>
<evidence type="ECO:0000313" key="9">
    <source>
        <dbReference type="Proteomes" id="UP000735302"/>
    </source>
</evidence>
<feature type="transmembrane region" description="Helical" evidence="6">
    <location>
        <begin position="207"/>
        <end position="229"/>
    </location>
</feature>
<dbReference type="InterPro" id="IPR052954">
    <property type="entry name" value="GPCR-Ligand_Int"/>
</dbReference>
<keyword evidence="4 6" id="KW-0472">Membrane</keyword>
<dbReference type="SUPFAM" id="SSF81321">
    <property type="entry name" value="Family A G protein-coupled receptor-like"/>
    <property type="match status" value="1"/>
</dbReference>
<keyword evidence="3 6" id="KW-1133">Transmembrane helix</keyword>
<keyword evidence="2 6" id="KW-0812">Transmembrane</keyword>
<dbReference type="InterPro" id="IPR000276">
    <property type="entry name" value="GPCR_Rhodpsn"/>
</dbReference>
<dbReference type="PANTHER" id="PTHR46641">
    <property type="entry name" value="FMRFAMIDE RECEPTOR-RELATED"/>
    <property type="match status" value="1"/>
</dbReference>
<dbReference type="GO" id="GO:0016020">
    <property type="term" value="C:membrane"/>
    <property type="evidence" value="ECO:0007669"/>
    <property type="project" value="UniProtKB-SubCell"/>
</dbReference>
<comment type="caution">
    <text evidence="8">The sequence shown here is derived from an EMBL/GenBank/DDBJ whole genome shotgun (WGS) entry which is preliminary data.</text>
</comment>
<evidence type="ECO:0000256" key="1">
    <source>
        <dbReference type="ARBA" id="ARBA00004370"/>
    </source>
</evidence>
<feature type="domain" description="G-protein coupled receptors family 1 profile" evidence="7">
    <location>
        <begin position="44"/>
        <end position="330"/>
    </location>
</feature>
<keyword evidence="9" id="KW-1185">Reference proteome</keyword>
<evidence type="ECO:0000256" key="5">
    <source>
        <dbReference type="SAM" id="MobiDB-lite"/>
    </source>
</evidence>
<evidence type="ECO:0000256" key="4">
    <source>
        <dbReference type="ARBA" id="ARBA00023136"/>
    </source>
</evidence>
<reference evidence="8 9" key="1">
    <citation type="journal article" date="2021" name="Elife">
        <title>Chloroplast acquisition without the gene transfer in kleptoplastic sea slugs, Plakobranchus ocellatus.</title>
        <authorList>
            <person name="Maeda T."/>
            <person name="Takahashi S."/>
            <person name="Yoshida T."/>
            <person name="Shimamura S."/>
            <person name="Takaki Y."/>
            <person name="Nagai Y."/>
            <person name="Toyoda A."/>
            <person name="Suzuki Y."/>
            <person name="Arimoto A."/>
            <person name="Ishii H."/>
            <person name="Satoh N."/>
            <person name="Nishiyama T."/>
            <person name="Hasebe M."/>
            <person name="Maruyama T."/>
            <person name="Minagawa J."/>
            <person name="Obokata J."/>
            <person name="Shigenobu S."/>
        </authorList>
    </citation>
    <scope>NUCLEOTIDE SEQUENCE [LARGE SCALE GENOMIC DNA]</scope>
</reference>
<dbReference type="AlphaFoldDB" id="A0AAV3ZM25"/>
<proteinExistence type="predicted"/>
<feature type="transmembrane region" description="Helical" evidence="6">
    <location>
        <begin position="107"/>
        <end position="129"/>
    </location>
</feature>
<dbReference type="Pfam" id="PF10328">
    <property type="entry name" value="7TM_GPCR_Srx"/>
    <property type="match status" value="1"/>
</dbReference>
<sequence length="356" mass="40498">MLNDSDFNKVEGGVGLKPFSQAHRIVVLFLPPLEMAILVFGLASNIINISVFLKTGVKDNVTTLLLSLSTSDVTYLILMTPAVSTIIIYYRAPGWPWPFEHRITGNLFYWPAMAVYNFSSFISLFLGLVRCACVAMPLHFKSVFTKSRTVIIVVILFFTSISLHLPVLTVFKIDLRYEFSKNSTFAYLGFTNRLHTMVKINDYLNRIIVPWISFIVMIACAIVLSLKLFQSSRLRSSHRNTSKPSPNAAWSGSKVDEKKMTDKDIHVVQSVLLVCTIFIFSQLVFVISSTVRLINPEFNQAGRLENLFFIASHVSRTFTVLNSSVNIFVYYNFNSKYRAGFRTIFCTRQKNLNKPF</sequence>
<evidence type="ECO:0000256" key="2">
    <source>
        <dbReference type="ARBA" id="ARBA00022692"/>
    </source>
</evidence>
<organism evidence="8 9">
    <name type="scientific">Plakobranchus ocellatus</name>
    <dbReference type="NCBI Taxonomy" id="259542"/>
    <lineage>
        <taxon>Eukaryota</taxon>
        <taxon>Metazoa</taxon>
        <taxon>Spiralia</taxon>
        <taxon>Lophotrochozoa</taxon>
        <taxon>Mollusca</taxon>
        <taxon>Gastropoda</taxon>
        <taxon>Heterobranchia</taxon>
        <taxon>Euthyneura</taxon>
        <taxon>Panpulmonata</taxon>
        <taxon>Sacoglossa</taxon>
        <taxon>Placobranchoidea</taxon>
        <taxon>Plakobranchidae</taxon>
        <taxon>Plakobranchus</taxon>
    </lineage>
</organism>
<dbReference type="PANTHER" id="PTHR46641:SF2">
    <property type="entry name" value="FMRFAMIDE RECEPTOR"/>
    <property type="match status" value="1"/>
</dbReference>
<evidence type="ECO:0000256" key="3">
    <source>
        <dbReference type="ARBA" id="ARBA00022989"/>
    </source>
</evidence>